<comment type="function">
    <text evidence="2">This enzyme scavenges exogenous and endogenous cytidine and 2'-deoxycytidine for UMP synthesis.</text>
</comment>
<dbReference type="FunFam" id="3.40.140.10:FF:000008">
    <property type="entry name" value="Cytidine deaminase"/>
    <property type="match status" value="1"/>
</dbReference>
<evidence type="ECO:0000256" key="6">
    <source>
        <dbReference type="ARBA" id="ARBA00012783"/>
    </source>
</evidence>
<comment type="cofactor">
    <cofactor evidence="1 17">
        <name>Zn(2+)</name>
        <dbReference type="ChEBI" id="CHEBI:29105"/>
    </cofactor>
</comment>
<dbReference type="PROSITE" id="PS51043">
    <property type="entry name" value="DDHD"/>
    <property type="match status" value="1"/>
</dbReference>
<feature type="compositionally biased region" description="Low complexity" evidence="18">
    <location>
        <begin position="911"/>
        <end position="932"/>
    </location>
</feature>
<evidence type="ECO:0000256" key="9">
    <source>
        <dbReference type="ARBA" id="ARBA00022723"/>
    </source>
</evidence>
<evidence type="ECO:0000256" key="17">
    <source>
        <dbReference type="PIRSR" id="PIRSR606262-3"/>
    </source>
</evidence>
<dbReference type="GO" id="GO:0055086">
    <property type="term" value="P:nucleobase-containing small molecule metabolic process"/>
    <property type="evidence" value="ECO:0007669"/>
    <property type="project" value="UniProtKB-ARBA"/>
</dbReference>
<evidence type="ECO:0000259" key="20">
    <source>
        <dbReference type="PROSITE" id="PS51747"/>
    </source>
</evidence>
<feature type="domain" description="CMP/dCMP-type deaminase" evidence="20">
    <location>
        <begin position="967"/>
        <end position="1094"/>
    </location>
</feature>
<dbReference type="NCBIfam" id="TIGR01354">
    <property type="entry name" value="cyt_deam_tetra"/>
    <property type="match status" value="1"/>
</dbReference>
<dbReference type="EC" id="3.5.4.5" evidence="6"/>
<dbReference type="InterPro" id="IPR023393">
    <property type="entry name" value="START-like_dom_sf"/>
</dbReference>
<dbReference type="SMART" id="SM00775">
    <property type="entry name" value="LNS2"/>
    <property type="match status" value="1"/>
</dbReference>
<dbReference type="InterPro" id="IPR006262">
    <property type="entry name" value="Cyt_deam_tetra"/>
</dbReference>
<sequence length="1107" mass="124672">MLIKEYRIPVPMSVDEYRIAQLYMIVKKSREETNAPGSGVEIIKNEPYTNGPGGNGQYTFKIYHIERHLPAWFKAILPANAMKIEEEAWNAYPYTKTRYRCPFIERFVLEVETCYQADFGTQENIFNLKPQELEQRVIEFLDIVHSQPLADIASENPGLFHSDKTGRGPLAPDWFEQMKINARKESIMCAYKLCRVEFRYWGMQSKCERFIHEIALRKTILRAHRQAWCWQDEYQGLTLADIRHLEDETQRELNKRMANFQSQDISLSITNDNAGDDNTRTIVNNELNQPLSSIRNRQLSIDNINANRSRINTFPIPPLPRDETGDDEYFDAESHIDALASSRSFRNLKLSSANERLLRSVDDDERTYVSLSSDDGDNVCSIGYLILIFYGGNVFSTEDSFESAKQTDFLTIRTTFDTVIRNHYSHIEGKLAIRFVECPSICIETINLLNSLSPYGITSLSYDIAHSETMPINAIPLFAIANPNYQTTLNYVIESANKVYKEFLISKEGKYFSGQIIVIGDANGAILAYDALCLNHSFDDAISLYGEDASTPRTPALSKRTVTVFPHDNSDTTAVQSVNRPVPRRTMTIDNTDLGDSISRTCDNIRQKQDNYRLMLSFDANEFFSFGSPLSLILAYRRLLTDNVARPYCGQLYNLFHACDPNASRIEPLIQSQFSQIPPCCIPRYSQYPLGDGESTLLGLHPVKLVVRGDHTTVDLYLTVLPPKSEAVLFSIDGSFTSSFSVSHTDPKVRPGAVDVVRFWQELGYIIIYVTARPDIQQRRVVHWLAQHNFPHGLTLFNDGISREPIKHKSEMIRNAVENADLTIVAAYGSCKDVPCYQAIHVPAERIFIVGKAKSRLQGQASFIVDGYAMHLAEIAKPGIIRASKSNSRHLIRRTCFNIPKLSTSSAVTLPTQSSSSANSSNHSSSPTSQSYTFSTYNATTDPLSSTYRRTSLHDHLMISTFQSKEAPARELFRGAHLAKHRAHCPYSQFRVGAALLTSTGKIYTGCNVENAAYPLSTCAERTAVVKAVSDGEKSFKKIAITSDVEVGFTGPCGSCRQTLAEFGLDIDVYLISPKNEAKMYSLRDLLPIAFTPQDLQKPRASHDIIH</sequence>
<keyword evidence="8" id="KW-0597">Phosphoprotein</keyword>
<evidence type="ECO:0000256" key="5">
    <source>
        <dbReference type="ARBA" id="ARBA00010316"/>
    </source>
</evidence>
<evidence type="ECO:0000256" key="10">
    <source>
        <dbReference type="ARBA" id="ARBA00022801"/>
    </source>
</evidence>
<dbReference type="GO" id="GO:0031210">
    <property type="term" value="F:phosphatidylcholine binding"/>
    <property type="evidence" value="ECO:0007669"/>
    <property type="project" value="TreeGrafter"/>
</dbReference>
<dbReference type="PANTHER" id="PTHR10658:SF81">
    <property type="entry name" value="PROTEIN RETINAL DEGENERATION B"/>
    <property type="match status" value="1"/>
</dbReference>
<comment type="catalytic activity">
    <reaction evidence="14">
        <text>cytidine + H2O + H(+) = uridine + NH4(+)</text>
        <dbReference type="Rhea" id="RHEA:16069"/>
        <dbReference type="ChEBI" id="CHEBI:15377"/>
        <dbReference type="ChEBI" id="CHEBI:15378"/>
        <dbReference type="ChEBI" id="CHEBI:16704"/>
        <dbReference type="ChEBI" id="CHEBI:17562"/>
        <dbReference type="ChEBI" id="CHEBI:28938"/>
        <dbReference type="EC" id="3.5.4.5"/>
    </reaction>
</comment>
<comment type="caution">
    <text evidence="21">The sequence shown here is derived from an EMBL/GenBank/DDBJ whole genome shotgun (WGS) entry which is preliminary data.</text>
</comment>
<comment type="similarity">
    <text evidence="5">Belongs to the PtdIns transfer protein family. PI transfer class IIA subfamily.</text>
</comment>
<evidence type="ECO:0000256" key="12">
    <source>
        <dbReference type="ARBA" id="ARBA00022837"/>
    </source>
</evidence>
<reference evidence="21" key="1">
    <citation type="submission" date="2021-02" db="EMBL/GenBank/DDBJ databases">
        <authorList>
            <person name="Nowell W R."/>
        </authorList>
    </citation>
    <scope>NUCLEOTIDE SEQUENCE</scope>
</reference>
<dbReference type="SUPFAM" id="SSF53927">
    <property type="entry name" value="Cytidine deaminase-like"/>
    <property type="match status" value="1"/>
</dbReference>
<evidence type="ECO:0000313" key="22">
    <source>
        <dbReference type="Proteomes" id="UP000663866"/>
    </source>
</evidence>
<feature type="binding site" evidence="16">
    <location>
        <begin position="1008"/>
        <end position="1014"/>
    </location>
    <ligand>
        <name>substrate</name>
    </ligand>
</feature>
<dbReference type="SMART" id="SM01127">
    <property type="entry name" value="DDHD"/>
    <property type="match status" value="1"/>
</dbReference>
<evidence type="ECO:0000259" key="19">
    <source>
        <dbReference type="PROSITE" id="PS51043"/>
    </source>
</evidence>
<dbReference type="GO" id="GO:0008525">
    <property type="term" value="F:phosphatidylcholine transporter activity"/>
    <property type="evidence" value="ECO:0007669"/>
    <property type="project" value="TreeGrafter"/>
</dbReference>
<dbReference type="InterPro" id="IPR002125">
    <property type="entry name" value="CMP_dCMP_dom"/>
</dbReference>
<dbReference type="InterPro" id="IPR016193">
    <property type="entry name" value="Cytidine_deaminase-like"/>
</dbReference>
<dbReference type="Pfam" id="PF00383">
    <property type="entry name" value="dCMP_cyt_deam_1"/>
    <property type="match status" value="1"/>
</dbReference>
<dbReference type="Pfam" id="PF02862">
    <property type="entry name" value="DDHD"/>
    <property type="match status" value="1"/>
</dbReference>
<dbReference type="CDD" id="cd01283">
    <property type="entry name" value="cytidine_deaminase"/>
    <property type="match status" value="1"/>
</dbReference>
<dbReference type="GO" id="GO:0035091">
    <property type="term" value="F:phosphatidylinositol binding"/>
    <property type="evidence" value="ECO:0007669"/>
    <property type="project" value="TreeGrafter"/>
</dbReference>
<keyword evidence="12" id="KW-0106">Calcium</keyword>
<dbReference type="GO" id="GO:0008526">
    <property type="term" value="F:phosphatidylinositol transfer activity"/>
    <property type="evidence" value="ECO:0007669"/>
    <property type="project" value="TreeGrafter"/>
</dbReference>
<comment type="subcellular location">
    <subcellularLocation>
        <location evidence="3">Endomembrane system</location>
        <topology evidence="3">Peripheral membrane protein</topology>
    </subcellularLocation>
</comment>
<dbReference type="InterPro" id="IPR031315">
    <property type="entry name" value="LNS2/PITP"/>
</dbReference>
<dbReference type="PROSITE" id="PS00903">
    <property type="entry name" value="CYT_DCMP_DEAMINASES_1"/>
    <property type="match status" value="1"/>
</dbReference>
<feature type="region of interest" description="Disordered" evidence="18">
    <location>
        <begin position="910"/>
        <end position="932"/>
    </location>
</feature>
<dbReference type="InterPro" id="IPR036412">
    <property type="entry name" value="HAD-like_sf"/>
</dbReference>
<feature type="active site" description="Proton donor" evidence="15">
    <location>
        <position position="1021"/>
    </location>
</feature>
<feature type="binding site" evidence="17">
    <location>
        <position position="1056"/>
    </location>
    <ligand>
        <name>Zn(2+)</name>
        <dbReference type="ChEBI" id="CHEBI:29105"/>
        <note>catalytic</note>
    </ligand>
</feature>
<dbReference type="SUPFAM" id="SSF55961">
    <property type="entry name" value="Bet v1-like"/>
    <property type="match status" value="1"/>
</dbReference>
<dbReference type="GO" id="GO:0012505">
    <property type="term" value="C:endomembrane system"/>
    <property type="evidence" value="ECO:0007669"/>
    <property type="project" value="UniProtKB-SubCell"/>
</dbReference>
<dbReference type="EMBL" id="CAJOBG010000447">
    <property type="protein sequence ID" value="CAF3815790.1"/>
    <property type="molecule type" value="Genomic_DNA"/>
</dbReference>
<keyword evidence="11 17" id="KW-0862">Zinc</keyword>
<dbReference type="SUPFAM" id="SSF56784">
    <property type="entry name" value="HAD-like"/>
    <property type="match status" value="1"/>
</dbReference>
<dbReference type="Proteomes" id="UP000663866">
    <property type="component" value="Unassembled WGS sequence"/>
</dbReference>
<proteinExistence type="inferred from homology"/>
<evidence type="ECO:0000256" key="7">
    <source>
        <dbReference type="ARBA" id="ARBA00022481"/>
    </source>
</evidence>
<feature type="binding site" evidence="17">
    <location>
        <position position="1053"/>
    </location>
    <ligand>
        <name>Zn(2+)</name>
        <dbReference type="ChEBI" id="CHEBI:29105"/>
        <note>catalytic</note>
    </ligand>
</feature>
<comment type="similarity">
    <text evidence="4">Belongs to the cytidine and deoxycytidylate deaminase family.</text>
</comment>
<evidence type="ECO:0000256" key="11">
    <source>
        <dbReference type="ARBA" id="ARBA00022833"/>
    </source>
</evidence>
<evidence type="ECO:0000256" key="3">
    <source>
        <dbReference type="ARBA" id="ARBA00004184"/>
    </source>
</evidence>
<dbReference type="InterPro" id="IPR016192">
    <property type="entry name" value="APOBEC/CMP_deaminase_Zn-bd"/>
</dbReference>
<dbReference type="InterPro" id="IPR055261">
    <property type="entry name" value="PI_transfer_N"/>
</dbReference>
<name>A0A819CIF9_9BILA</name>
<dbReference type="GO" id="GO:0008270">
    <property type="term" value="F:zinc ion binding"/>
    <property type="evidence" value="ECO:0007669"/>
    <property type="project" value="InterPro"/>
</dbReference>
<evidence type="ECO:0000256" key="18">
    <source>
        <dbReference type="SAM" id="MobiDB-lite"/>
    </source>
</evidence>
<keyword evidence="9 17" id="KW-0479">Metal-binding</keyword>
<evidence type="ECO:0000256" key="15">
    <source>
        <dbReference type="PIRSR" id="PIRSR606262-1"/>
    </source>
</evidence>
<dbReference type="FunFam" id="3.30.530.20:FF:000028">
    <property type="entry name" value="Phosphatidylinositol transfer protein 5"/>
    <property type="match status" value="1"/>
</dbReference>
<organism evidence="21 22">
    <name type="scientific">Rotaria magnacalcarata</name>
    <dbReference type="NCBI Taxonomy" id="392030"/>
    <lineage>
        <taxon>Eukaryota</taxon>
        <taxon>Metazoa</taxon>
        <taxon>Spiralia</taxon>
        <taxon>Gnathifera</taxon>
        <taxon>Rotifera</taxon>
        <taxon>Eurotatoria</taxon>
        <taxon>Bdelloidea</taxon>
        <taxon>Philodinida</taxon>
        <taxon>Philodinidae</taxon>
        <taxon>Rotaria</taxon>
    </lineage>
</organism>
<dbReference type="GO" id="GO:0005737">
    <property type="term" value="C:cytoplasm"/>
    <property type="evidence" value="ECO:0007669"/>
    <property type="project" value="TreeGrafter"/>
</dbReference>
<dbReference type="GO" id="GO:0071944">
    <property type="term" value="C:cell periphery"/>
    <property type="evidence" value="ECO:0007669"/>
    <property type="project" value="UniProtKB-ARBA"/>
</dbReference>
<dbReference type="Gene3D" id="3.40.140.10">
    <property type="entry name" value="Cytidine Deaminase, domain 2"/>
    <property type="match status" value="1"/>
</dbReference>
<dbReference type="PROSITE" id="PS51747">
    <property type="entry name" value="CYT_DCMP_DEAMINASES_2"/>
    <property type="match status" value="1"/>
</dbReference>
<feature type="binding site" evidence="17">
    <location>
        <position position="1019"/>
    </location>
    <ligand>
        <name>Zn(2+)</name>
        <dbReference type="ChEBI" id="CHEBI:29105"/>
        <note>catalytic</note>
    </ligand>
</feature>
<dbReference type="InterPro" id="IPR001666">
    <property type="entry name" value="PI_transfer"/>
</dbReference>
<dbReference type="PANTHER" id="PTHR10658">
    <property type="entry name" value="PHOSPHATIDYLINOSITOL TRANSFER PROTEIN"/>
    <property type="match status" value="1"/>
</dbReference>
<dbReference type="Gene3D" id="3.40.50.1000">
    <property type="entry name" value="HAD superfamily/HAD-like"/>
    <property type="match status" value="1"/>
</dbReference>
<evidence type="ECO:0000256" key="13">
    <source>
        <dbReference type="ARBA" id="ARBA00032005"/>
    </source>
</evidence>
<dbReference type="Pfam" id="PF24694">
    <property type="entry name" value="LNS2_PITM1-3"/>
    <property type="match status" value="1"/>
</dbReference>
<accession>A0A819CIF9</accession>
<feature type="domain" description="DDHD" evidence="19">
    <location>
        <begin position="616"/>
        <end position="775"/>
    </location>
</feature>
<evidence type="ECO:0000256" key="1">
    <source>
        <dbReference type="ARBA" id="ARBA00001947"/>
    </source>
</evidence>
<keyword evidence="7" id="KW-0488">Methylation</keyword>
<evidence type="ECO:0000256" key="4">
    <source>
        <dbReference type="ARBA" id="ARBA00006576"/>
    </source>
</evidence>
<evidence type="ECO:0000256" key="16">
    <source>
        <dbReference type="PIRSR" id="PIRSR606262-2"/>
    </source>
</evidence>
<protein>
    <recommendedName>
        <fullName evidence="6">cytidine deaminase</fullName>
        <ecNumber evidence="6">3.5.4.5</ecNumber>
    </recommendedName>
    <alternativeName>
        <fullName evidence="13">Cytidine aminohydrolase</fullName>
    </alternativeName>
</protein>
<dbReference type="InterPro" id="IPR004177">
    <property type="entry name" value="DDHD_dom"/>
</dbReference>
<dbReference type="AlphaFoldDB" id="A0A819CIF9"/>
<dbReference type="Gene3D" id="3.30.530.20">
    <property type="match status" value="1"/>
</dbReference>
<evidence type="ECO:0000256" key="2">
    <source>
        <dbReference type="ARBA" id="ARBA00003949"/>
    </source>
</evidence>
<dbReference type="GO" id="GO:0004126">
    <property type="term" value="F:cytidine deaminase activity"/>
    <property type="evidence" value="ECO:0007669"/>
    <property type="project" value="UniProtKB-EC"/>
</dbReference>
<dbReference type="InterPro" id="IPR023214">
    <property type="entry name" value="HAD_sf"/>
</dbReference>
<evidence type="ECO:0000313" key="21">
    <source>
        <dbReference type="EMBL" id="CAF3815790.1"/>
    </source>
</evidence>
<dbReference type="NCBIfam" id="NF004064">
    <property type="entry name" value="PRK05578.1"/>
    <property type="match status" value="1"/>
</dbReference>
<keyword evidence="10" id="KW-0378">Hydrolase</keyword>
<evidence type="ECO:0000256" key="8">
    <source>
        <dbReference type="ARBA" id="ARBA00022553"/>
    </source>
</evidence>
<dbReference type="Pfam" id="PF02121">
    <property type="entry name" value="IP_trans"/>
    <property type="match status" value="1"/>
</dbReference>
<gene>
    <name evidence="21" type="ORF">OVN521_LOCUS4734</name>
</gene>
<keyword evidence="22" id="KW-1185">Reference proteome</keyword>
<evidence type="ECO:0000256" key="14">
    <source>
        <dbReference type="ARBA" id="ARBA00049558"/>
    </source>
</evidence>
<dbReference type="GO" id="GO:0072527">
    <property type="term" value="P:pyrimidine-containing compound metabolic process"/>
    <property type="evidence" value="ECO:0007669"/>
    <property type="project" value="UniProtKB-ARBA"/>
</dbReference>
<dbReference type="PRINTS" id="PR00391">
    <property type="entry name" value="PITRANSFER"/>
</dbReference>